<proteinExistence type="inferred from homology"/>
<dbReference type="InterPro" id="IPR023346">
    <property type="entry name" value="Lysozyme-like_dom_sf"/>
</dbReference>
<dbReference type="GO" id="GO:0016020">
    <property type="term" value="C:membrane"/>
    <property type="evidence" value="ECO:0007669"/>
    <property type="project" value="InterPro"/>
</dbReference>
<dbReference type="InterPro" id="IPR018392">
    <property type="entry name" value="LysM"/>
</dbReference>
<gene>
    <name evidence="4" type="ORF">FW784_00640</name>
</gene>
<dbReference type="Gene3D" id="3.10.350.10">
    <property type="entry name" value="LysM domain"/>
    <property type="match status" value="1"/>
</dbReference>
<evidence type="ECO:0000259" key="3">
    <source>
        <dbReference type="PROSITE" id="PS51782"/>
    </source>
</evidence>
<dbReference type="EMBL" id="VTRV01000004">
    <property type="protein sequence ID" value="TZF91710.1"/>
    <property type="molecule type" value="Genomic_DNA"/>
</dbReference>
<dbReference type="Pfam" id="PF01464">
    <property type="entry name" value="SLT"/>
    <property type="match status" value="1"/>
</dbReference>
<dbReference type="OrthoDB" id="9815002at2"/>
<evidence type="ECO:0000256" key="1">
    <source>
        <dbReference type="ARBA" id="ARBA00007734"/>
    </source>
</evidence>
<feature type="chain" id="PRO_5022828700" evidence="2">
    <location>
        <begin position="28"/>
        <end position="367"/>
    </location>
</feature>
<dbReference type="SUPFAM" id="SSF54106">
    <property type="entry name" value="LysM domain"/>
    <property type="match status" value="1"/>
</dbReference>
<protein>
    <submittedName>
        <fullName evidence="4">Transglycosylase SLT domain-containing protein</fullName>
    </submittedName>
</protein>
<evidence type="ECO:0000313" key="4">
    <source>
        <dbReference type="EMBL" id="TZF91710.1"/>
    </source>
</evidence>
<dbReference type="InterPro" id="IPR036779">
    <property type="entry name" value="LysM_dom_sf"/>
</dbReference>
<dbReference type="GO" id="GO:0000270">
    <property type="term" value="P:peptidoglycan metabolic process"/>
    <property type="evidence" value="ECO:0007669"/>
    <property type="project" value="InterPro"/>
</dbReference>
<dbReference type="PROSITE" id="PS00922">
    <property type="entry name" value="TRANSGLYCOSYLASE"/>
    <property type="match status" value="1"/>
</dbReference>
<dbReference type="SUPFAM" id="SSF53955">
    <property type="entry name" value="Lysozyme-like"/>
    <property type="match status" value="1"/>
</dbReference>
<dbReference type="PROSITE" id="PS51782">
    <property type="entry name" value="LYSM"/>
    <property type="match status" value="1"/>
</dbReference>
<organism evidence="4 5">
    <name type="scientific">Cognatilysobacter lacus</name>
    <dbReference type="NCBI Taxonomy" id="1643323"/>
    <lineage>
        <taxon>Bacteria</taxon>
        <taxon>Pseudomonadati</taxon>
        <taxon>Pseudomonadota</taxon>
        <taxon>Gammaproteobacteria</taxon>
        <taxon>Lysobacterales</taxon>
        <taxon>Lysobacteraceae</taxon>
        <taxon>Cognatilysobacter</taxon>
    </lineage>
</organism>
<dbReference type="InterPro" id="IPR000189">
    <property type="entry name" value="Transglyc_AS"/>
</dbReference>
<dbReference type="GO" id="GO:0008933">
    <property type="term" value="F:peptidoglycan lytic transglycosylase activity"/>
    <property type="evidence" value="ECO:0007669"/>
    <property type="project" value="InterPro"/>
</dbReference>
<dbReference type="Pfam" id="PF01476">
    <property type="entry name" value="LysM"/>
    <property type="match status" value="1"/>
</dbReference>
<feature type="signal peptide" evidence="2">
    <location>
        <begin position="1"/>
        <end position="27"/>
    </location>
</feature>
<dbReference type="InterPro" id="IPR008258">
    <property type="entry name" value="Transglycosylase_SLT_dom_1"/>
</dbReference>
<comment type="similarity">
    <text evidence="1">Belongs to the transglycosylase Slt family.</text>
</comment>
<comment type="caution">
    <text evidence="4">The sequence shown here is derived from an EMBL/GenBank/DDBJ whole genome shotgun (WGS) entry which is preliminary data.</text>
</comment>
<accession>A0A5D8ZAP9</accession>
<reference evidence="4 5" key="1">
    <citation type="submission" date="2019-08" db="EMBL/GenBank/DDBJ databases">
        <title>Draft genome sequence of Lysobacter sp. UKS-15.</title>
        <authorList>
            <person name="Im W.-T."/>
        </authorList>
    </citation>
    <scope>NUCLEOTIDE SEQUENCE [LARGE SCALE GENOMIC DNA]</scope>
    <source>
        <strain evidence="4 5">UKS-15</strain>
    </source>
</reference>
<dbReference type="CDD" id="cd16894">
    <property type="entry name" value="MltD-like"/>
    <property type="match status" value="1"/>
</dbReference>
<dbReference type="Proteomes" id="UP000323164">
    <property type="component" value="Unassembled WGS sequence"/>
</dbReference>
<dbReference type="AlphaFoldDB" id="A0A5D8ZAP9"/>
<feature type="domain" description="LysM" evidence="3">
    <location>
        <begin position="317"/>
        <end position="361"/>
    </location>
</feature>
<evidence type="ECO:0000256" key="2">
    <source>
        <dbReference type="SAM" id="SignalP"/>
    </source>
</evidence>
<sequence>MNTLLNKTGAAALVAALGLAATGTTLAADASDSRNGREIYEHFRAGLAEPECPAQPSRWTHQFANAPERLADRSDDTLVLFGHVVESVRAAHLPTEYALIPFVESGYKPSARSSAGPAGLWQMITTTARNHNVPMRAGYDGRLSPVDSTRAAVRYLKTLHGMFGGNWRLAVMAYNAGEYRVFGAIKRAGQTPRTAKPESLGGLSAITQAYDDKLHAISCVIARADDQPRFMASLDRPVRALGPIASSQTMIAMERPKPSPAAAIETASVMAPGSAASALGSVAGASPGASAVASVLSPSPQPASADTVAAFATSSPRRHIVAAGESLWMIARRYKVSVAELLSLNGLHASRLLAPGMVLAVDSLASK</sequence>
<dbReference type="SMART" id="SM00257">
    <property type="entry name" value="LysM"/>
    <property type="match status" value="1"/>
</dbReference>
<name>A0A5D8ZAP9_9GAMM</name>
<dbReference type="CDD" id="cd00118">
    <property type="entry name" value="LysM"/>
    <property type="match status" value="1"/>
</dbReference>
<dbReference type="RefSeq" id="WP_149351436.1">
    <property type="nucleotide sequence ID" value="NZ_VTRV01000004.1"/>
</dbReference>
<keyword evidence="5" id="KW-1185">Reference proteome</keyword>
<keyword evidence="2" id="KW-0732">Signal</keyword>
<dbReference type="Gene3D" id="1.10.530.10">
    <property type="match status" value="1"/>
</dbReference>
<evidence type="ECO:0000313" key="5">
    <source>
        <dbReference type="Proteomes" id="UP000323164"/>
    </source>
</evidence>